<proteinExistence type="predicted"/>
<dbReference type="AlphaFoldDB" id="A0A2P2IUQ5"/>
<dbReference type="EMBL" id="GGEC01004483">
    <property type="protein sequence ID" value="MBW84966.1"/>
    <property type="molecule type" value="Transcribed_RNA"/>
</dbReference>
<protein>
    <submittedName>
        <fullName evidence="1">Uncharacterized protein</fullName>
    </submittedName>
</protein>
<dbReference type="EMBL" id="GGEC01004482">
    <property type="protein sequence ID" value="MBW84965.1"/>
    <property type="molecule type" value="Transcribed_RNA"/>
</dbReference>
<reference evidence="1" key="1">
    <citation type="submission" date="2018-02" db="EMBL/GenBank/DDBJ databases">
        <title>Rhizophora mucronata_Transcriptome.</title>
        <authorList>
            <person name="Meera S.P."/>
            <person name="Sreeshan A."/>
            <person name="Augustine A."/>
        </authorList>
    </citation>
    <scope>NUCLEOTIDE SEQUENCE</scope>
    <source>
        <tissue evidence="1">Leaf</tissue>
    </source>
</reference>
<sequence>MRTGMCTYTHNGKVIIAEMQSDSLPEKEKILKKTGPVNYFAHQNPFQFSVL</sequence>
<accession>A0A2P2IUQ5</accession>
<organism evidence="1">
    <name type="scientific">Rhizophora mucronata</name>
    <name type="common">Asiatic mangrove</name>
    <dbReference type="NCBI Taxonomy" id="61149"/>
    <lineage>
        <taxon>Eukaryota</taxon>
        <taxon>Viridiplantae</taxon>
        <taxon>Streptophyta</taxon>
        <taxon>Embryophyta</taxon>
        <taxon>Tracheophyta</taxon>
        <taxon>Spermatophyta</taxon>
        <taxon>Magnoliopsida</taxon>
        <taxon>eudicotyledons</taxon>
        <taxon>Gunneridae</taxon>
        <taxon>Pentapetalae</taxon>
        <taxon>rosids</taxon>
        <taxon>fabids</taxon>
        <taxon>Malpighiales</taxon>
        <taxon>Rhizophoraceae</taxon>
        <taxon>Rhizophora</taxon>
    </lineage>
</organism>
<name>A0A2P2IUQ5_RHIMU</name>
<evidence type="ECO:0000313" key="1">
    <source>
        <dbReference type="EMBL" id="MBW84966.1"/>
    </source>
</evidence>